<dbReference type="EMBL" id="JADQTO010000067">
    <property type="protein sequence ID" value="MBG0569299.1"/>
    <property type="molecule type" value="Genomic_DNA"/>
</dbReference>
<feature type="transmembrane region" description="Helical" evidence="1">
    <location>
        <begin position="314"/>
        <end position="331"/>
    </location>
</feature>
<name>A0A931CIP2_9ACTN</name>
<dbReference type="Proteomes" id="UP000598146">
    <property type="component" value="Unassembled WGS sequence"/>
</dbReference>
<reference evidence="2" key="1">
    <citation type="submission" date="2020-11" db="EMBL/GenBank/DDBJ databases">
        <title>Isolation and identification of active actinomycetes.</title>
        <authorList>
            <person name="Sun X."/>
        </authorList>
    </citation>
    <scope>NUCLEOTIDE SEQUENCE</scope>
    <source>
        <strain evidence="2">NEAU-A11</strain>
    </source>
</reference>
<feature type="transmembrane region" description="Helical" evidence="1">
    <location>
        <begin position="211"/>
        <end position="228"/>
    </location>
</feature>
<gene>
    <name evidence="2" type="ORF">I4J89_48685</name>
</gene>
<evidence type="ECO:0000313" key="2">
    <source>
        <dbReference type="EMBL" id="MBG0569299.1"/>
    </source>
</evidence>
<proteinExistence type="predicted"/>
<sequence>MISSIGRTRAVVVTGVARWWVAAGRFLLFALAAASAVVWALGVTVLQPLSEPTGPEAFGENNTYWARELRWGALIALVLVLVVLARGSRWTTYGAVAGGGAWLAVDVGLDRIDKTSGTAELAMAAGVAALLLCCVIVVAVPAAPRPRALLAVATVAAVASGVATATESPTDVEPALTTGSAAVGSLLALVAVAAAVHAAGPLSRPPTRRTVQVSAIAGATPWLLRYVSPQPSGGRYLAIFAFTVLLIVSVVALAGPRAESRRHRYGHPVVAAIVAVTLPAMYLPLALLAIVLQIGEPFTELAANTPINTADEDVVLIALTIPIGLVLARILRD</sequence>
<feature type="transmembrane region" description="Helical" evidence="1">
    <location>
        <begin position="178"/>
        <end position="199"/>
    </location>
</feature>
<feature type="transmembrane region" description="Helical" evidence="1">
    <location>
        <begin position="69"/>
        <end position="85"/>
    </location>
</feature>
<evidence type="ECO:0000256" key="1">
    <source>
        <dbReference type="SAM" id="Phobius"/>
    </source>
</evidence>
<comment type="caution">
    <text evidence="2">The sequence shown here is derived from an EMBL/GenBank/DDBJ whole genome shotgun (WGS) entry which is preliminary data.</text>
</comment>
<evidence type="ECO:0000313" key="3">
    <source>
        <dbReference type="Proteomes" id="UP000598146"/>
    </source>
</evidence>
<feature type="transmembrane region" description="Helical" evidence="1">
    <location>
        <begin position="26"/>
        <end position="49"/>
    </location>
</feature>
<accession>A0A931CIP2</accession>
<keyword evidence="3" id="KW-1185">Reference proteome</keyword>
<keyword evidence="1" id="KW-1133">Transmembrane helix</keyword>
<feature type="non-terminal residue" evidence="2">
    <location>
        <position position="333"/>
    </location>
</feature>
<feature type="transmembrane region" description="Helical" evidence="1">
    <location>
        <begin position="148"/>
        <end position="166"/>
    </location>
</feature>
<keyword evidence="1" id="KW-0812">Transmembrane</keyword>
<organism evidence="2 3">
    <name type="scientific">Actinoplanes aureus</name>
    <dbReference type="NCBI Taxonomy" id="2792083"/>
    <lineage>
        <taxon>Bacteria</taxon>
        <taxon>Bacillati</taxon>
        <taxon>Actinomycetota</taxon>
        <taxon>Actinomycetes</taxon>
        <taxon>Micromonosporales</taxon>
        <taxon>Micromonosporaceae</taxon>
        <taxon>Actinoplanes</taxon>
    </lineage>
</organism>
<protein>
    <submittedName>
        <fullName evidence="2">Uncharacterized protein</fullName>
    </submittedName>
</protein>
<feature type="transmembrane region" description="Helical" evidence="1">
    <location>
        <begin position="268"/>
        <end position="294"/>
    </location>
</feature>
<keyword evidence="1" id="KW-0472">Membrane</keyword>
<feature type="transmembrane region" description="Helical" evidence="1">
    <location>
        <begin position="234"/>
        <end position="256"/>
    </location>
</feature>
<dbReference type="RefSeq" id="WP_196421038.1">
    <property type="nucleotide sequence ID" value="NZ_JADQTO010000067.1"/>
</dbReference>
<feature type="transmembrane region" description="Helical" evidence="1">
    <location>
        <begin position="92"/>
        <end position="109"/>
    </location>
</feature>
<feature type="transmembrane region" description="Helical" evidence="1">
    <location>
        <begin position="121"/>
        <end position="141"/>
    </location>
</feature>
<dbReference type="AlphaFoldDB" id="A0A931CIP2"/>